<dbReference type="EMBL" id="JAGDYL010000035">
    <property type="protein sequence ID" value="MBO1806464.1"/>
    <property type="molecule type" value="Genomic_DNA"/>
</dbReference>
<proteinExistence type="predicted"/>
<accession>A0A939LX94</accession>
<evidence type="ECO:0000313" key="6">
    <source>
        <dbReference type="Proteomes" id="UP000664398"/>
    </source>
</evidence>
<dbReference type="InterPro" id="IPR036390">
    <property type="entry name" value="WH_DNA-bd_sf"/>
</dbReference>
<dbReference type="Pfam" id="PF01638">
    <property type="entry name" value="HxlR"/>
    <property type="match status" value="1"/>
</dbReference>
<feature type="domain" description="HTH hxlR-type" evidence="4">
    <location>
        <begin position="71"/>
        <end position="175"/>
    </location>
</feature>
<dbReference type="Gene3D" id="1.10.10.10">
    <property type="entry name" value="Winged helix-like DNA-binding domain superfamily/Winged helix DNA-binding domain"/>
    <property type="match status" value="1"/>
</dbReference>
<dbReference type="GO" id="GO:0003700">
    <property type="term" value="F:DNA-binding transcription factor activity"/>
    <property type="evidence" value="ECO:0007669"/>
    <property type="project" value="InterPro"/>
</dbReference>
<dbReference type="SMART" id="SM00418">
    <property type="entry name" value="HTH_ARSR"/>
    <property type="match status" value="1"/>
</dbReference>
<reference evidence="5" key="1">
    <citation type="submission" date="2021-03" db="EMBL/GenBank/DDBJ databases">
        <title>Leucobacter chromiisoli sp. nov., isolated from chromium-containing soil of chemical plant.</title>
        <authorList>
            <person name="Xu Z."/>
        </authorList>
    </citation>
    <scope>NUCLEOTIDE SEQUENCE</scope>
    <source>
        <strain evidence="5">A2</strain>
    </source>
</reference>
<dbReference type="GO" id="GO:0003677">
    <property type="term" value="F:DNA binding"/>
    <property type="evidence" value="ECO:0007669"/>
    <property type="project" value="UniProtKB-KW"/>
</dbReference>
<dbReference type="SUPFAM" id="SSF46785">
    <property type="entry name" value="Winged helix' DNA-binding domain"/>
    <property type="match status" value="1"/>
</dbReference>
<dbReference type="InterPro" id="IPR011991">
    <property type="entry name" value="ArsR-like_HTH"/>
</dbReference>
<organism evidence="5 6">
    <name type="scientific">Leucobacter ruminantium</name>
    <dbReference type="NCBI Taxonomy" id="1289170"/>
    <lineage>
        <taxon>Bacteria</taxon>
        <taxon>Bacillati</taxon>
        <taxon>Actinomycetota</taxon>
        <taxon>Actinomycetes</taxon>
        <taxon>Micrococcales</taxon>
        <taxon>Microbacteriaceae</taxon>
        <taxon>Leucobacter</taxon>
    </lineage>
</organism>
<evidence type="ECO:0000256" key="1">
    <source>
        <dbReference type="ARBA" id="ARBA00023015"/>
    </source>
</evidence>
<dbReference type="CDD" id="cd00090">
    <property type="entry name" value="HTH_ARSR"/>
    <property type="match status" value="1"/>
</dbReference>
<gene>
    <name evidence="5" type="ORF">J4H91_14255</name>
</gene>
<evidence type="ECO:0000313" key="5">
    <source>
        <dbReference type="EMBL" id="MBO1806464.1"/>
    </source>
</evidence>
<protein>
    <submittedName>
        <fullName evidence="5">Helix-turn-helix transcriptional regulator</fullName>
    </submittedName>
</protein>
<keyword evidence="2" id="KW-0238">DNA-binding</keyword>
<dbReference type="AlphaFoldDB" id="A0A939LX94"/>
<dbReference type="PANTHER" id="PTHR33204:SF18">
    <property type="entry name" value="TRANSCRIPTIONAL REGULATORY PROTEIN"/>
    <property type="match status" value="1"/>
</dbReference>
<keyword evidence="1" id="KW-0805">Transcription regulation</keyword>
<sequence length="297" mass="34027">MSARRIYLRYYGKQRGRVILALRILFPMHIPFQGSSSKMPLWARAHESRAQYVQQDNSGAVRNRAITGEYAPHADYWSLSFALKHLGDRWSLLIVRELLTGEQGFNDLSRALPDLSRTLLSQRLKRLVDMGLLLRESSADPRGTRLYRLTGSGYALSHTLESLGIWVQHWGHPVEHDLQVGVATLLGQMRRALVAQSLPQDSMLIAFVFETQTSRQLRGYLQYERETARSELGRPNASPDLEVHVSPRVLYELWWGIRRCAEARRRGDIGFVGPSSWGEHFSGWFLPRPFSEQNGRS</sequence>
<name>A0A939LX94_9MICO</name>
<evidence type="ECO:0000259" key="4">
    <source>
        <dbReference type="PROSITE" id="PS51118"/>
    </source>
</evidence>
<dbReference type="InterPro" id="IPR036388">
    <property type="entry name" value="WH-like_DNA-bd_sf"/>
</dbReference>
<dbReference type="PANTHER" id="PTHR33204">
    <property type="entry name" value="TRANSCRIPTIONAL REGULATOR, MARR FAMILY"/>
    <property type="match status" value="1"/>
</dbReference>
<comment type="caution">
    <text evidence="5">The sequence shown here is derived from an EMBL/GenBank/DDBJ whole genome shotgun (WGS) entry which is preliminary data.</text>
</comment>
<dbReference type="PROSITE" id="PS51118">
    <property type="entry name" value="HTH_HXLR"/>
    <property type="match status" value="1"/>
</dbReference>
<dbReference type="Proteomes" id="UP000664398">
    <property type="component" value="Unassembled WGS sequence"/>
</dbReference>
<dbReference type="InterPro" id="IPR001845">
    <property type="entry name" value="HTH_ArsR_DNA-bd_dom"/>
</dbReference>
<evidence type="ECO:0000256" key="3">
    <source>
        <dbReference type="ARBA" id="ARBA00023163"/>
    </source>
</evidence>
<keyword evidence="3" id="KW-0804">Transcription</keyword>
<keyword evidence="6" id="KW-1185">Reference proteome</keyword>
<dbReference type="InterPro" id="IPR002577">
    <property type="entry name" value="HTH_HxlR"/>
</dbReference>
<evidence type="ECO:0000256" key="2">
    <source>
        <dbReference type="ARBA" id="ARBA00023125"/>
    </source>
</evidence>